<reference evidence="2 3" key="1">
    <citation type="journal article" date="2013" name="Genome Announc.">
        <title>Draft Genome Sequence of Arcticibacter svalbardensis Strain MN12-7T, a Member of the Family Sphingobacteriaceae Isolated from an Arctic Soil Sample.</title>
        <authorList>
            <person name="Shivaji S."/>
            <person name="Ara S."/>
            <person name="Prasad S."/>
            <person name="Manasa B.P."/>
            <person name="Begum Z."/>
            <person name="Singh A."/>
            <person name="Kumar Pinnaka A."/>
        </authorList>
    </citation>
    <scope>NUCLEOTIDE SEQUENCE [LARGE SCALE GENOMIC DNA]</scope>
    <source>
        <strain evidence="2 3">MN12-7</strain>
    </source>
</reference>
<dbReference type="EMBL" id="AQPN01000116">
    <property type="protein sequence ID" value="EOR93377.1"/>
    <property type="molecule type" value="Genomic_DNA"/>
</dbReference>
<dbReference type="Proteomes" id="UP000014174">
    <property type="component" value="Unassembled WGS sequence"/>
</dbReference>
<accession>R9GNF5</accession>
<dbReference type="PANTHER" id="PTHR42983">
    <property type="entry name" value="DINITROGENASE IRON-MOLYBDENUM COFACTOR PROTEIN-RELATED"/>
    <property type="match status" value="1"/>
</dbReference>
<dbReference type="RefSeq" id="WP_016196684.1">
    <property type="nucleotide sequence ID" value="NZ_AQPN01000116.1"/>
</dbReference>
<protein>
    <recommendedName>
        <fullName evidence="1">Dinitrogenase iron-molybdenum cofactor biosynthesis domain-containing protein</fullName>
    </recommendedName>
</protein>
<dbReference type="OrthoDB" id="280278at2"/>
<evidence type="ECO:0000313" key="3">
    <source>
        <dbReference type="Proteomes" id="UP000014174"/>
    </source>
</evidence>
<dbReference type="InterPro" id="IPR036105">
    <property type="entry name" value="DiNase_FeMo-co_biosyn_sf"/>
</dbReference>
<organism evidence="2 3">
    <name type="scientific">Arcticibacter svalbardensis MN12-7</name>
    <dbReference type="NCBI Taxonomy" id="1150600"/>
    <lineage>
        <taxon>Bacteria</taxon>
        <taxon>Pseudomonadati</taxon>
        <taxon>Bacteroidota</taxon>
        <taxon>Sphingobacteriia</taxon>
        <taxon>Sphingobacteriales</taxon>
        <taxon>Sphingobacteriaceae</taxon>
        <taxon>Arcticibacter</taxon>
    </lineage>
</organism>
<dbReference type="STRING" id="1150600.ADIARSV_3456"/>
<evidence type="ECO:0000313" key="2">
    <source>
        <dbReference type="EMBL" id="EOR93377.1"/>
    </source>
</evidence>
<dbReference type="InterPro" id="IPR003731">
    <property type="entry name" value="Di-Nase_FeMo-co_biosynth"/>
</dbReference>
<dbReference type="eggNOG" id="COG1433">
    <property type="taxonomic scope" value="Bacteria"/>
</dbReference>
<dbReference type="SUPFAM" id="SSF53146">
    <property type="entry name" value="Nitrogenase accessory factor-like"/>
    <property type="match status" value="1"/>
</dbReference>
<comment type="caution">
    <text evidence="2">The sequence shown here is derived from an EMBL/GenBank/DDBJ whole genome shotgun (WGS) entry which is preliminary data.</text>
</comment>
<dbReference type="Pfam" id="PF02579">
    <property type="entry name" value="Nitro_FeMo-Co"/>
    <property type="match status" value="1"/>
</dbReference>
<sequence length="129" mass="13723">MKIAVAVLGTTVSEHFGSAESIRIFNLDAENNITETETIQGSGECGCKSGMAGILAERGVKVLLAGNMGGGSHTLLERNHIVVYRGCSGEVALVLDNFLNGSLTDQGGNCAEHDDHHHHEGHECNHHHQ</sequence>
<dbReference type="AlphaFoldDB" id="R9GNF5"/>
<dbReference type="Gene3D" id="3.30.420.130">
    <property type="entry name" value="Dinitrogenase iron-molybdenum cofactor biosynthesis domain"/>
    <property type="match status" value="1"/>
</dbReference>
<name>R9GNF5_9SPHI</name>
<dbReference type="PANTHER" id="PTHR42983:SF1">
    <property type="entry name" value="IRON-MOLYBDENUM PROTEIN"/>
    <property type="match status" value="1"/>
</dbReference>
<proteinExistence type="predicted"/>
<feature type="domain" description="Dinitrogenase iron-molybdenum cofactor biosynthesis" evidence="1">
    <location>
        <begin position="9"/>
        <end position="99"/>
    </location>
</feature>
<keyword evidence="3" id="KW-1185">Reference proteome</keyword>
<gene>
    <name evidence="2" type="ORF">ADIARSV_3456</name>
</gene>
<evidence type="ECO:0000259" key="1">
    <source>
        <dbReference type="Pfam" id="PF02579"/>
    </source>
</evidence>